<dbReference type="SUPFAM" id="SSF48498">
    <property type="entry name" value="Tetracyclin repressor-like, C-terminal domain"/>
    <property type="match status" value="1"/>
</dbReference>
<evidence type="ECO:0000313" key="4">
    <source>
        <dbReference type="EMBL" id="RNM12507.1"/>
    </source>
</evidence>
<dbReference type="GO" id="GO:0000976">
    <property type="term" value="F:transcription cis-regulatory region binding"/>
    <property type="evidence" value="ECO:0007669"/>
    <property type="project" value="TreeGrafter"/>
</dbReference>
<keyword evidence="5" id="KW-1185">Reference proteome</keyword>
<accession>A0A3N0GJ53</accession>
<dbReference type="InterPro" id="IPR036271">
    <property type="entry name" value="Tet_transcr_reg_TetR-rel_C_sf"/>
</dbReference>
<dbReference type="InterPro" id="IPR001647">
    <property type="entry name" value="HTH_TetR"/>
</dbReference>
<dbReference type="PANTHER" id="PTHR30055">
    <property type="entry name" value="HTH-TYPE TRANSCRIPTIONAL REGULATOR RUTR"/>
    <property type="match status" value="1"/>
</dbReference>
<dbReference type="RefSeq" id="WP_123224271.1">
    <property type="nucleotide sequence ID" value="NZ_RJSF01000044.1"/>
</dbReference>
<dbReference type="Gene3D" id="1.10.357.10">
    <property type="entry name" value="Tetracycline Repressor, domain 2"/>
    <property type="match status" value="1"/>
</dbReference>
<evidence type="ECO:0000313" key="5">
    <source>
        <dbReference type="Proteomes" id="UP000279994"/>
    </source>
</evidence>
<gene>
    <name evidence="4" type="ORF">EFL26_17890</name>
</gene>
<dbReference type="PANTHER" id="PTHR30055:SF153">
    <property type="entry name" value="HTH-TYPE TRANSCRIPTIONAL REPRESSOR RV3405C"/>
    <property type="match status" value="1"/>
</dbReference>
<protein>
    <submittedName>
        <fullName evidence="4">TetR/AcrR family transcriptional regulator</fullName>
    </submittedName>
</protein>
<dbReference type="GO" id="GO:0003700">
    <property type="term" value="F:DNA-binding transcription factor activity"/>
    <property type="evidence" value="ECO:0007669"/>
    <property type="project" value="TreeGrafter"/>
</dbReference>
<sequence>MTSLRHNSDETSAEPRSAADLALDAARESILDVGWSRTTLTDVARRAGVSRMTIYRRWSDMGTLLADLMTREWSDLVHVDSTGADARERLVRSAVGTVQAVRANPLFARIVEVDPERLLPYLLERPGRSQGLVLASVVAQVEAGQASGHVRAGDPQLLARSIVLACHGFTLSARTMTRPGVSVAALDAELAALLEGYLRP</sequence>
<dbReference type="InterPro" id="IPR009057">
    <property type="entry name" value="Homeodomain-like_sf"/>
</dbReference>
<evidence type="ECO:0000256" key="2">
    <source>
        <dbReference type="PROSITE-ProRule" id="PRU00335"/>
    </source>
</evidence>
<dbReference type="AlphaFoldDB" id="A0A3N0GJ53"/>
<organism evidence="4 5">
    <name type="scientific">Nocardioides pocheonensis</name>
    <dbReference type="NCBI Taxonomy" id="661485"/>
    <lineage>
        <taxon>Bacteria</taxon>
        <taxon>Bacillati</taxon>
        <taxon>Actinomycetota</taxon>
        <taxon>Actinomycetes</taxon>
        <taxon>Propionibacteriales</taxon>
        <taxon>Nocardioidaceae</taxon>
        <taxon>Nocardioides</taxon>
    </lineage>
</organism>
<reference evidence="4 5" key="1">
    <citation type="submission" date="2018-11" db="EMBL/GenBank/DDBJ databases">
        <authorList>
            <person name="Li F."/>
        </authorList>
    </citation>
    <scope>NUCLEOTIDE SEQUENCE [LARGE SCALE GENOMIC DNA]</scope>
    <source>
        <strain evidence="4 5">Gsoil 818</strain>
    </source>
</reference>
<dbReference type="Pfam" id="PF00440">
    <property type="entry name" value="TetR_N"/>
    <property type="match status" value="1"/>
</dbReference>
<keyword evidence="1 2" id="KW-0238">DNA-binding</keyword>
<dbReference type="EMBL" id="RJSF01000044">
    <property type="protein sequence ID" value="RNM12507.1"/>
    <property type="molecule type" value="Genomic_DNA"/>
</dbReference>
<dbReference type="SUPFAM" id="SSF46689">
    <property type="entry name" value="Homeodomain-like"/>
    <property type="match status" value="1"/>
</dbReference>
<dbReference type="OrthoDB" id="6077212at2"/>
<feature type="DNA-binding region" description="H-T-H motif" evidence="2">
    <location>
        <begin position="39"/>
        <end position="58"/>
    </location>
</feature>
<evidence type="ECO:0000256" key="1">
    <source>
        <dbReference type="ARBA" id="ARBA00023125"/>
    </source>
</evidence>
<name>A0A3N0GJ53_9ACTN</name>
<dbReference type="Proteomes" id="UP000279994">
    <property type="component" value="Unassembled WGS sequence"/>
</dbReference>
<proteinExistence type="predicted"/>
<dbReference type="Gene3D" id="1.10.10.60">
    <property type="entry name" value="Homeodomain-like"/>
    <property type="match status" value="1"/>
</dbReference>
<dbReference type="PROSITE" id="PS50977">
    <property type="entry name" value="HTH_TETR_2"/>
    <property type="match status" value="1"/>
</dbReference>
<evidence type="ECO:0000259" key="3">
    <source>
        <dbReference type="PROSITE" id="PS50977"/>
    </source>
</evidence>
<dbReference type="InterPro" id="IPR050109">
    <property type="entry name" value="HTH-type_TetR-like_transc_reg"/>
</dbReference>
<feature type="domain" description="HTH tetR-type" evidence="3">
    <location>
        <begin position="16"/>
        <end position="76"/>
    </location>
</feature>
<comment type="caution">
    <text evidence="4">The sequence shown here is derived from an EMBL/GenBank/DDBJ whole genome shotgun (WGS) entry which is preliminary data.</text>
</comment>